<evidence type="ECO:0000256" key="1">
    <source>
        <dbReference type="ARBA" id="ARBA00023115"/>
    </source>
</evidence>
<dbReference type="RefSeq" id="WP_263129047.1">
    <property type="nucleotide sequence ID" value="NZ_CP106856.1"/>
</dbReference>
<accession>A0ABY6FX74</accession>
<evidence type="ECO:0000313" key="3">
    <source>
        <dbReference type="EMBL" id="UYB37740.1"/>
    </source>
</evidence>
<keyword evidence="4" id="KW-1185">Reference proteome</keyword>
<dbReference type="SUPFAM" id="SSF53335">
    <property type="entry name" value="S-adenosyl-L-methionine-dependent methyltransferases"/>
    <property type="match status" value="1"/>
</dbReference>
<feature type="region of interest" description="Disordered" evidence="2">
    <location>
        <begin position="1"/>
        <end position="23"/>
    </location>
</feature>
<evidence type="ECO:0000256" key="2">
    <source>
        <dbReference type="SAM" id="MobiDB-lite"/>
    </source>
</evidence>
<protein>
    <submittedName>
        <fullName evidence="3">Fused MFS/spermidine synthase</fullName>
    </submittedName>
</protein>
<reference evidence="3" key="1">
    <citation type="submission" date="2022-09" db="EMBL/GenBank/DDBJ databases">
        <authorList>
            <person name="Li D."/>
            <person name="Cheng J."/>
            <person name="Li Y."/>
        </authorList>
    </citation>
    <scope>NUCLEOTIDE SEQUENCE</scope>
    <source>
        <strain evidence="3">DL</strain>
    </source>
</reference>
<dbReference type="Proteomes" id="UP001063368">
    <property type="component" value="Chromosome"/>
</dbReference>
<proteinExistence type="predicted"/>
<dbReference type="Gene3D" id="3.40.50.150">
    <property type="entry name" value="Vaccinia Virus protein VP39"/>
    <property type="match status" value="1"/>
</dbReference>
<dbReference type="PANTHER" id="PTHR43317:SF1">
    <property type="entry name" value="THERMOSPERMINE SYNTHASE ACAULIS5"/>
    <property type="match status" value="1"/>
</dbReference>
<evidence type="ECO:0000313" key="4">
    <source>
        <dbReference type="Proteomes" id="UP001063368"/>
    </source>
</evidence>
<gene>
    <name evidence="3" type="ORF">N9A08_00735</name>
</gene>
<name>A0ABY6FX74_9MICC</name>
<sequence>MGRQRPGKGTPSEASATGNGPVSGRYEIDTGTCELLPDQFSSTGWLLKINGVHSSHIDLADPRELDFEYMRWIAALVESRFPADTKLRALHLGGGACSMARYFADAYPAARQVVVELDGKLAELVRGWFDLPRAPLMRLRVGEAREVTESLSTDSRDLIIRDVFAGDQTPVPLTSAEFLVHAKRVLAADGLYVVNCGDSPDLLTARREAATIVSAFRHTAIVADPAMLKGRRYGNIIIAGSDVPFAGDASLPRTLLGGAMPAHLWDDPKVRSFGRGSAVIHDPGMGDAGSSGAQQPT</sequence>
<dbReference type="EMBL" id="CP106856">
    <property type="protein sequence ID" value="UYB37740.1"/>
    <property type="molecule type" value="Genomic_DNA"/>
</dbReference>
<organism evidence="3 4">
    <name type="scientific">Arthrobacter koreensis</name>
    <dbReference type="NCBI Taxonomy" id="199136"/>
    <lineage>
        <taxon>Bacteria</taxon>
        <taxon>Bacillati</taxon>
        <taxon>Actinomycetota</taxon>
        <taxon>Actinomycetes</taxon>
        <taxon>Micrococcales</taxon>
        <taxon>Micrococcaceae</taxon>
        <taxon>Arthrobacter</taxon>
    </lineage>
</organism>
<dbReference type="PANTHER" id="PTHR43317">
    <property type="entry name" value="THERMOSPERMINE SYNTHASE ACAULIS5"/>
    <property type="match status" value="1"/>
</dbReference>
<dbReference type="NCBIfam" id="NF037959">
    <property type="entry name" value="MFS_SpdSyn"/>
    <property type="match status" value="1"/>
</dbReference>
<dbReference type="InterPro" id="IPR029063">
    <property type="entry name" value="SAM-dependent_MTases_sf"/>
</dbReference>
<keyword evidence="1" id="KW-0620">Polyamine biosynthesis</keyword>